<name>A0A8D9HP19_BRACM</name>
<evidence type="ECO:0000313" key="3">
    <source>
        <dbReference type="EMBL" id="CAG7902154.1"/>
    </source>
</evidence>
<protein>
    <submittedName>
        <fullName evidence="3">Uncharacterized protein</fullName>
    </submittedName>
</protein>
<evidence type="ECO:0000313" key="4">
    <source>
        <dbReference type="Proteomes" id="UP000694005"/>
    </source>
</evidence>
<feature type="transmembrane region" description="Helical" evidence="2">
    <location>
        <begin position="12"/>
        <end position="34"/>
    </location>
</feature>
<dbReference type="EMBL" id="LS974623">
    <property type="protein sequence ID" value="CAG7902154.1"/>
    <property type="molecule type" value="Genomic_DNA"/>
</dbReference>
<dbReference type="AlphaFoldDB" id="A0A8D9HP19"/>
<proteinExistence type="predicted"/>
<gene>
    <name evidence="3" type="ORF">BRAPAZ1V2_A07P17980.2</name>
</gene>
<dbReference type="Proteomes" id="UP000694005">
    <property type="component" value="Chromosome A07"/>
</dbReference>
<evidence type="ECO:0000256" key="2">
    <source>
        <dbReference type="SAM" id="Phobius"/>
    </source>
</evidence>
<evidence type="ECO:0000256" key="1">
    <source>
        <dbReference type="SAM" id="MobiDB-lite"/>
    </source>
</evidence>
<reference evidence="3 4" key="1">
    <citation type="submission" date="2021-07" db="EMBL/GenBank/DDBJ databases">
        <authorList>
            <consortium name="Genoscope - CEA"/>
            <person name="William W."/>
        </authorList>
    </citation>
    <scope>NUCLEOTIDE SEQUENCE [LARGE SCALE GENOMIC DNA]</scope>
</reference>
<sequence>MDSFCFSPSDFVYITLNPHFLLLLFIQLLIRVLFRLSLVAMSSNGSSISEKPKGVESDSSPGPIKPIGTPHVSSNHSIGDLHSKRDKGEASVTSGLTKLSGKTAVSSGVLIGVPMSKNPNGAIIHSTKAGVSSGVRGKSAVSSRVRGKAIVSAEVVAFKDVKYGPHDGELRFRLIYFWEARNVVSKVLIGLEMLLIDQEGFIPAGRIDTYLPHMRAGGLYRLNSFFGSHNKNLYRVAEPSFTVTFSSTSSLSI</sequence>
<accession>A0A8D9HP19</accession>
<dbReference type="Gramene" id="A07p17980.2_BraZ1">
    <property type="protein sequence ID" value="A07p17980.2_BraZ1.CDS"/>
    <property type="gene ID" value="A07g17980.2_BraZ1"/>
</dbReference>
<keyword evidence="2" id="KW-0812">Transmembrane</keyword>
<keyword evidence="2" id="KW-1133">Transmembrane helix</keyword>
<organism evidence="3 4">
    <name type="scientific">Brassica campestris</name>
    <name type="common">Field mustard</name>
    <dbReference type="NCBI Taxonomy" id="3711"/>
    <lineage>
        <taxon>Eukaryota</taxon>
        <taxon>Viridiplantae</taxon>
        <taxon>Streptophyta</taxon>
        <taxon>Embryophyta</taxon>
        <taxon>Tracheophyta</taxon>
        <taxon>Spermatophyta</taxon>
        <taxon>Magnoliopsida</taxon>
        <taxon>eudicotyledons</taxon>
        <taxon>Gunneridae</taxon>
        <taxon>Pentapetalae</taxon>
        <taxon>rosids</taxon>
        <taxon>malvids</taxon>
        <taxon>Brassicales</taxon>
        <taxon>Brassicaceae</taxon>
        <taxon>Brassiceae</taxon>
        <taxon>Brassica</taxon>
    </lineage>
</organism>
<feature type="region of interest" description="Disordered" evidence="1">
    <location>
        <begin position="44"/>
        <end position="86"/>
    </location>
</feature>
<keyword evidence="2" id="KW-0472">Membrane</keyword>